<accession>A0A1P8WNM5</accession>
<keyword evidence="2" id="KW-1185">Reference proteome</keyword>
<organism evidence="1 2">
    <name type="scientific">Fuerstiella marisgermanici</name>
    <dbReference type="NCBI Taxonomy" id="1891926"/>
    <lineage>
        <taxon>Bacteria</taxon>
        <taxon>Pseudomonadati</taxon>
        <taxon>Planctomycetota</taxon>
        <taxon>Planctomycetia</taxon>
        <taxon>Planctomycetales</taxon>
        <taxon>Planctomycetaceae</taxon>
        <taxon>Fuerstiella</taxon>
    </lineage>
</organism>
<name>A0A1P8WNM5_9PLAN</name>
<dbReference type="STRING" id="1891926.Fuma_05325"/>
<proteinExistence type="predicted"/>
<evidence type="ECO:0000313" key="1">
    <source>
        <dbReference type="EMBL" id="APZ95666.1"/>
    </source>
</evidence>
<evidence type="ECO:0000313" key="2">
    <source>
        <dbReference type="Proteomes" id="UP000187735"/>
    </source>
</evidence>
<dbReference type="Proteomes" id="UP000187735">
    <property type="component" value="Chromosome"/>
</dbReference>
<dbReference type="OrthoDB" id="1550352at2"/>
<gene>
    <name evidence="1" type="ORF">Fuma_05325</name>
</gene>
<reference evidence="1 2" key="1">
    <citation type="journal article" date="2016" name="Front. Microbiol.">
        <title>Fuerstia marisgermanicae gen. nov., sp. nov., an Unusual Member of the Phylum Planctomycetes from the German Wadden Sea.</title>
        <authorList>
            <person name="Kohn T."/>
            <person name="Heuer A."/>
            <person name="Jogler M."/>
            <person name="Vollmers J."/>
            <person name="Boedeker C."/>
            <person name="Bunk B."/>
            <person name="Rast P."/>
            <person name="Borchert D."/>
            <person name="Glockner I."/>
            <person name="Freese H.M."/>
            <person name="Klenk H.P."/>
            <person name="Overmann J."/>
            <person name="Kaster A.K."/>
            <person name="Rohde M."/>
            <person name="Wiegand S."/>
            <person name="Jogler C."/>
        </authorList>
    </citation>
    <scope>NUCLEOTIDE SEQUENCE [LARGE SCALE GENOMIC DNA]</scope>
    <source>
        <strain evidence="1 2">NH11</strain>
    </source>
</reference>
<dbReference type="KEGG" id="fmr:Fuma_05325"/>
<dbReference type="RefSeq" id="WP_077026800.1">
    <property type="nucleotide sequence ID" value="NZ_CP017641.1"/>
</dbReference>
<dbReference type="EMBL" id="CP017641">
    <property type="protein sequence ID" value="APZ95666.1"/>
    <property type="molecule type" value="Genomic_DNA"/>
</dbReference>
<protein>
    <submittedName>
        <fullName evidence="1">Uncharacterized protein</fullName>
    </submittedName>
</protein>
<dbReference type="AlphaFoldDB" id="A0A1P8WNM5"/>
<sequence>MNGIDFSRSFLRFRIDSNRKPPGTVSHKPPYSLNNARIQLECCCDIVEKSTGTSQRFVLGASCKTERVGVDRDIWTTPNADFAPIFAVDRFLNIKTYACVGMDVPLFPEGSGQQTDRQTGLHADVFDETQIDIVDTPAEVLPTAEDIVQAILNNELLVARTRLETARYVATLEYPVKTINANERDNIYQTDTGPILLPDLEAQPSDLISGFDLAYSAFNCADWIELLVRVPTEVDGGINVYHYSKSVRWTSQNQILRIL</sequence>